<evidence type="ECO:0000256" key="1">
    <source>
        <dbReference type="ARBA" id="ARBA00004141"/>
    </source>
</evidence>
<dbReference type="GO" id="GO:0030148">
    <property type="term" value="P:sphingolipid biosynthetic process"/>
    <property type="evidence" value="ECO:0007669"/>
    <property type="project" value="TreeGrafter"/>
</dbReference>
<dbReference type="AlphaFoldDB" id="A0A7S4L885"/>
<evidence type="ECO:0000256" key="2">
    <source>
        <dbReference type="ARBA" id="ARBA00022516"/>
    </source>
</evidence>
<dbReference type="GO" id="GO:0034625">
    <property type="term" value="P:fatty acid elongation, monounsaturated fatty acid"/>
    <property type="evidence" value="ECO:0007669"/>
    <property type="project" value="TreeGrafter"/>
</dbReference>
<feature type="transmembrane region" description="Helical" evidence="10">
    <location>
        <begin position="116"/>
        <end position="137"/>
    </location>
</feature>
<dbReference type="Pfam" id="PF01151">
    <property type="entry name" value="ELO"/>
    <property type="match status" value="1"/>
</dbReference>
<dbReference type="InterPro" id="IPR030457">
    <property type="entry name" value="ELO_CS"/>
</dbReference>
<gene>
    <name evidence="12" type="ORF">NAES01612_LOCUS16854</name>
</gene>
<reference evidence="12" key="1">
    <citation type="submission" date="2021-01" db="EMBL/GenBank/DDBJ databases">
        <authorList>
            <person name="Corre E."/>
            <person name="Pelletier E."/>
            <person name="Niang G."/>
            <person name="Scheremetjew M."/>
            <person name="Finn R."/>
            <person name="Kale V."/>
            <person name="Holt S."/>
            <person name="Cochrane G."/>
            <person name="Meng A."/>
            <person name="Brown T."/>
            <person name="Cohen L."/>
        </authorList>
    </citation>
    <scope>NUCLEOTIDE SEQUENCE</scope>
    <source>
        <strain evidence="12">SoJaBio B1-5/56/2</strain>
    </source>
</reference>
<evidence type="ECO:0000256" key="4">
    <source>
        <dbReference type="ARBA" id="ARBA00022692"/>
    </source>
</evidence>
<evidence type="ECO:0000256" key="10">
    <source>
        <dbReference type="RuleBase" id="RU361115"/>
    </source>
</evidence>
<dbReference type="GO" id="GO:0042761">
    <property type="term" value="P:very long-chain fatty acid biosynthetic process"/>
    <property type="evidence" value="ECO:0007669"/>
    <property type="project" value="TreeGrafter"/>
</dbReference>
<feature type="transmembrane region" description="Helical" evidence="10">
    <location>
        <begin position="30"/>
        <end position="51"/>
    </location>
</feature>
<feature type="transmembrane region" description="Helical" evidence="10">
    <location>
        <begin position="63"/>
        <end position="88"/>
    </location>
</feature>
<keyword evidence="6 10" id="KW-1133">Transmembrane helix</keyword>
<dbReference type="GO" id="GO:0005789">
    <property type="term" value="C:endoplasmic reticulum membrane"/>
    <property type="evidence" value="ECO:0007669"/>
    <property type="project" value="TreeGrafter"/>
</dbReference>
<evidence type="ECO:0000313" key="12">
    <source>
        <dbReference type="EMBL" id="CAE2318104.1"/>
    </source>
</evidence>
<dbReference type="PANTHER" id="PTHR11157:SF17">
    <property type="entry name" value="ELONGATION OF VERY LONG CHAIN FATTY ACIDS PROTEIN 6"/>
    <property type="match status" value="1"/>
</dbReference>
<comment type="similarity">
    <text evidence="10">Belongs to the ELO family.</text>
</comment>
<proteinExistence type="inferred from homology"/>
<evidence type="ECO:0000256" key="7">
    <source>
        <dbReference type="ARBA" id="ARBA00023098"/>
    </source>
</evidence>
<feature type="transmembrane region" description="Helical" evidence="10">
    <location>
        <begin position="149"/>
        <end position="167"/>
    </location>
</feature>
<accession>A0A7S4L885</accession>
<evidence type="ECO:0000256" key="5">
    <source>
        <dbReference type="ARBA" id="ARBA00022832"/>
    </source>
</evidence>
<evidence type="ECO:0000256" key="11">
    <source>
        <dbReference type="SAM" id="MobiDB-lite"/>
    </source>
</evidence>
<sequence>MSVLDTWFFTTFVSSPEHFYGRFGPVWCHIIPWASVTLYYLSLSLLPQYLGKGHKGFRKEIKWLAVFWNLGLSIISGLILVGIGIPYWEQVKQDGWWNVFCDPPANLQRGVRPSIFWGHVFAVSKYVELFDTIILILKDPGRKLLFLHWYHHITVLIFTWYGELYFLSVGYQYVMANAFVHLLMYFYYFLAELGVKPGLPWQIGMTSIQILQMVYGIGCSAIWVKMYLDGWNCSCDRPHLVIIGGSLIYISYFYLFLTMFFERYVWGKKKTPSSSSSSSGGRKGKPKDQ</sequence>
<organism evidence="12">
    <name type="scientific">Paramoeba aestuarina</name>
    <dbReference type="NCBI Taxonomy" id="180227"/>
    <lineage>
        <taxon>Eukaryota</taxon>
        <taxon>Amoebozoa</taxon>
        <taxon>Discosea</taxon>
        <taxon>Flabellinia</taxon>
        <taxon>Dactylopodida</taxon>
        <taxon>Paramoebidae</taxon>
        <taxon>Paramoeba</taxon>
    </lineage>
</organism>
<dbReference type="GO" id="GO:0019367">
    <property type="term" value="P:fatty acid elongation, saturated fatty acid"/>
    <property type="evidence" value="ECO:0007669"/>
    <property type="project" value="TreeGrafter"/>
</dbReference>
<dbReference type="InterPro" id="IPR002076">
    <property type="entry name" value="ELO_fam"/>
</dbReference>
<keyword evidence="8 10" id="KW-0472">Membrane</keyword>
<dbReference type="PROSITE" id="PS01188">
    <property type="entry name" value="ELO"/>
    <property type="match status" value="1"/>
</dbReference>
<evidence type="ECO:0000256" key="3">
    <source>
        <dbReference type="ARBA" id="ARBA00022679"/>
    </source>
</evidence>
<protein>
    <recommendedName>
        <fullName evidence="10">Elongation of fatty acids protein</fullName>
        <ecNumber evidence="10">2.3.1.-</ecNumber>
    </recommendedName>
</protein>
<keyword evidence="5 10" id="KW-0276">Fatty acid metabolism</keyword>
<dbReference type="EC" id="2.3.1.-" evidence="10"/>
<dbReference type="PANTHER" id="PTHR11157">
    <property type="entry name" value="FATTY ACID ACYL TRANSFERASE-RELATED"/>
    <property type="match status" value="1"/>
</dbReference>
<evidence type="ECO:0000256" key="8">
    <source>
        <dbReference type="ARBA" id="ARBA00023136"/>
    </source>
</evidence>
<keyword evidence="4 10" id="KW-0812">Transmembrane</keyword>
<feature type="transmembrane region" description="Helical" evidence="10">
    <location>
        <begin position="173"/>
        <end position="190"/>
    </location>
</feature>
<evidence type="ECO:0000256" key="6">
    <source>
        <dbReference type="ARBA" id="ARBA00022989"/>
    </source>
</evidence>
<name>A0A7S4L885_9EUKA</name>
<dbReference type="GO" id="GO:0009922">
    <property type="term" value="F:fatty acid elongase activity"/>
    <property type="evidence" value="ECO:0007669"/>
    <property type="project" value="InterPro"/>
</dbReference>
<dbReference type="GO" id="GO:0034626">
    <property type="term" value="P:fatty acid elongation, polyunsaturated fatty acid"/>
    <property type="evidence" value="ECO:0007669"/>
    <property type="project" value="TreeGrafter"/>
</dbReference>
<dbReference type="EMBL" id="HBKR01025703">
    <property type="protein sequence ID" value="CAE2318104.1"/>
    <property type="molecule type" value="Transcribed_RNA"/>
</dbReference>
<keyword evidence="9 10" id="KW-0275">Fatty acid biosynthesis</keyword>
<feature type="transmembrane region" description="Helical" evidence="10">
    <location>
        <begin position="210"/>
        <end position="228"/>
    </location>
</feature>
<feature type="transmembrane region" description="Helical" evidence="10">
    <location>
        <begin position="240"/>
        <end position="261"/>
    </location>
</feature>
<comment type="subcellular location">
    <subcellularLocation>
        <location evidence="1">Membrane</location>
        <topology evidence="1">Multi-pass membrane protein</topology>
    </subcellularLocation>
</comment>
<evidence type="ECO:0000256" key="9">
    <source>
        <dbReference type="ARBA" id="ARBA00023160"/>
    </source>
</evidence>
<keyword evidence="2 10" id="KW-0444">Lipid biosynthesis</keyword>
<keyword evidence="3 10" id="KW-0808">Transferase</keyword>
<feature type="region of interest" description="Disordered" evidence="11">
    <location>
        <begin position="269"/>
        <end position="289"/>
    </location>
</feature>
<comment type="catalytic activity">
    <reaction evidence="10">
        <text>an acyl-CoA + malonyl-CoA + H(+) = a 3-oxoacyl-CoA + CO2 + CoA</text>
        <dbReference type="Rhea" id="RHEA:50252"/>
        <dbReference type="ChEBI" id="CHEBI:15378"/>
        <dbReference type="ChEBI" id="CHEBI:16526"/>
        <dbReference type="ChEBI" id="CHEBI:57287"/>
        <dbReference type="ChEBI" id="CHEBI:57384"/>
        <dbReference type="ChEBI" id="CHEBI:58342"/>
        <dbReference type="ChEBI" id="CHEBI:90726"/>
    </reaction>
    <physiologicalReaction direction="left-to-right" evidence="10">
        <dbReference type="Rhea" id="RHEA:50253"/>
    </physiologicalReaction>
</comment>
<keyword evidence="7 10" id="KW-0443">Lipid metabolism</keyword>